<reference evidence="6" key="1">
    <citation type="submission" date="2022-11" db="UniProtKB">
        <authorList>
            <consortium name="WormBaseParasite"/>
        </authorList>
    </citation>
    <scope>IDENTIFICATION</scope>
</reference>
<dbReference type="SUPFAM" id="SSF48452">
    <property type="entry name" value="TPR-like"/>
    <property type="match status" value="1"/>
</dbReference>
<evidence type="ECO:0000256" key="2">
    <source>
        <dbReference type="ARBA" id="ARBA00022737"/>
    </source>
</evidence>
<evidence type="ECO:0000256" key="1">
    <source>
        <dbReference type="ARBA" id="ARBA00022574"/>
    </source>
</evidence>
<dbReference type="GO" id="GO:0045717">
    <property type="term" value="P:negative regulation of fatty acid biosynthetic process"/>
    <property type="evidence" value="ECO:0007669"/>
    <property type="project" value="TreeGrafter"/>
</dbReference>
<keyword evidence="5" id="KW-1185">Reference proteome</keyword>
<keyword evidence="1 3" id="KW-0853">WD repeat</keyword>
<feature type="region of interest" description="Disordered" evidence="4">
    <location>
        <begin position="604"/>
        <end position="636"/>
    </location>
</feature>
<dbReference type="Proteomes" id="UP000887540">
    <property type="component" value="Unplaced"/>
</dbReference>
<feature type="repeat" description="WD" evidence="3">
    <location>
        <begin position="39"/>
        <end position="71"/>
    </location>
</feature>
<dbReference type="PANTHER" id="PTHR15574">
    <property type="entry name" value="WD REPEAT DOMAIN-CONTAINING FAMILY"/>
    <property type="match status" value="1"/>
</dbReference>
<dbReference type="SUPFAM" id="SSF50978">
    <property type="entry name" value="WD40 repeat-like"/>
    <property type="match status" value="1"/>
</dbReference>
<dbReference type="Gene3D" id="2.130.10.10">
    <property type="entry name" value="YVTN repeat-like/Quinoprotein amine dehydrogenase"/>
    <property type="match status" value="2"/>
</dbReference>
<dbReference type="PROSITE" id="PS50082">
    <property type="entry name" value="WD_REPEATS_2"/>
    <property type="match status" value="1"/>
</dbReference>
<dbReference type="SMART" id="SM00320">
    <property type="entry name" value="WD40"/>
    <property type="match status" value="6"/>
</dbReference>
<name>A0A914C6Z6_9BILA</name>
<dbReference type="InterPro" id="IPR045151">
    <property type="entry name" value="DCAF8"/>
</dbReference>
<accession>A0A914C6Z6</accession>
<keyword evidence="2" id="KW-0677">Repeat</keyword>
<organism evidence="5 6">
    <name type="scientific">Acrobeloides nanus</name>
    <dbReference type="NCBI Taxonomy" id="290746"/>
    <lineage>
        <taxon>Eukaryota</taxon>
        <taxon>Metazoa</taxon>
        <taxon>Ecdysozoa</taxon>
        <taxon>Nematoda</taxon>
        <taxon>Chromadorea</taxon>
        <taxon>Rhabditida</taxon>
        <taxon>Tylenchina</taxon>
        <taxon>Cephalobomorpha</taxon>
        <taxon>Cephaloboidea</taxon>
        <taxon>Cephalobidae</taxon>
        <taxon>Acrobeloides</taxon>
    </lineage>
</organism>
<dbReference type="AlphaFoldDB" id="A0A914C6Z6"/>
<dbReference type="Pfam" id="PF00400">
    <property type="entry name" value="WD40"/>
    <property type="match status" value="2"/>
</dbReference>
<evidence type="ECO:0000256" key="4">
    <source>
        <dbReference type="SAM" id="MobiDB-lite"/>
    </source>
</evidence>
<dbReference type="GO" id="GO:0005737">
    <property type="term" value="C:cytoplasm"/>
    <property type="evidence" value="ECO:0007669"/>
    <property type="project" value="TreeGrafter"/>
</dbReference>
<proteinExistence type="predicted"/>
<dbReference type="InterPro" id="IPR011990">
    <property type="entry name" value="TPR-like_helical_dom_sf"/>
</dbReference>
<dbReference type="PROSITE" id="PS50294">
    <property type="entry name" value="WD_REPEATS_REGION"/>
    <property type="match status" value="1"/>
</dbReference>
<dbReference type="InterPro" id="IPR036322">
    <property type="entry name" value="WD40_repeat_dom_sf"/>
</dbReference>
<evidence type="ECO:0000313" key="5">
    <source>
        <dbReference type="Proteomes" id="UP000887540"/>
    </source>
</evidence>
<protein>
    <submittedName>
        <fullName evidence="6">WD and tetratricopeptide repeats protein 1</fullName>
    </submittedName>
</protein>
<evidence type="ECO:0000256" key="3">
    <source>
        <dbReference type="PROSITE-ProRule" id="PRU00221"/>
    </source>
</evidence>
<dbReference type="PANTHER" id="PTHR15574:SF40">
    <property type="entry name" value="WD AND TETRATRICOPEPTIDE REPEATS PROTEIN 1"/>
    <property type="match status" value="1"/>
</dbReference>
<dbReference type="InterPro" id="IPR015943">
    <property type="entry name" value="WD40/YVTN_repeat-like_dom_sf"/>
</dbReference>
<sequence length="636" mass="73070">MKIHEWLEHRELNGTSPRFQHDLIVTPENVRNLQHTNTLIGHDGCVNTLSWNKPGRLLVSGSDDQHIIIWEEAGRLRHKFQTAHTNNIFSVQFLPCGNDRLLVSCAGDYAVLLHDYEYSSRKNEPSATYKWECGGRVKRLVTSYNDPYLFWSASEDAVIKQYDVRDNNSTHLIKASHPPHQFKSLALNENRPEMMAIAMNDSTVPIYDRRNLKEPILKLCTAYFTFSNESERRRIARSISVTHVAFNNRGDEIIVNIGGDSVYIYNVLIGNQHNPDLLQGIEDFLSHVELNLPSTSEEAENREKEKPIAEKFRDERNTAKELFNDKKYNEAIDIYSKCIYSSEQLIRKRKSLLTQEEAAELSLLLSNRAICLLQRAWEGDIMESIRDNIRSLEFDPENKKAHYRLAKSLVALKQYNWAKRVYELYLRRYPGDLSLDSVGKVLQKGKEPKKEWTHELVDQYRDSQERFCGHSNMNTDIKEANWFGGRDQYIVGGSDCGSLFLWERSTGCVIGLWKADDHILNCVQPHPSRCLIATSGIDSVVRLWEPARFSTYVPAEVGEPSERDRRDSIYETMFQNQQRAIRMQDLMHNSEVFQALLATIGMQMDTNNNDQGNGEDRSQGGSGEGSGGQPIRCRQS</sequence>
<dbReference type="InterPro" id="IPR001680">
    <property type="entry name" value="WD40_rpt"/>
</dbReference>
<dbReference type="WBParaSite" id="ACRNAN_Path_363.g1369.t1">
    <property type="protein sequence ID" value="ACRNAN_Path_363.g1369.t1"/>
    <property type="gene ID" value="ACRNAN_Path_363.g1369"/>
</dbReference>
<dbReference type="GO" id="GO:0080008">
    <property type="term" value="C:Cul4-RING E3 ubiquitin ligase complex"/>
    <property type="evidence" value="ECO:0007669"/>
    <property type="project" value="TreeGrafter"/>
</dbReference>
<dbReference type="Gene3D" id="1.25.40.10">
    <property type="entry name" value="Tetratricopeptide repeat domain"/>
    <property type="match status" value="1"/>
</dbReference>
<evidence type="ECO:0000313" key="6">
    <source>
        <dbReference type="WBParaSite" id="ACRNAN_Path_363.g1369.t1"/>
    </source>
</evidence>